<proteinExistence type="predicted"/>
<dbReference type="AlphaFoldDB" id="A0A5B7CL65"/>
<organism evidence="1 2">
    <name type="scientific">Portunus trituberculatus</name>
    <name type="common">Swimming crab</name>
    <name type="synonym">Neptunus trituberculatus</name>
    <dbReference type="NCBI Taxonomy" id="210409"/>
    <lineage>
        <taxon>Eukaryota</taxon>
        <taxon>Metazoa</taxon>
        <taxon>Ecdysozoa</taxon>
        <taxon>Arthropoda</taxon>
        <taxon>Crustacea</taxon>
        <taxon>Multicrustacea</taxon>
        <taxon>Malacostraca</taxon>
        <taxon>Eumalacostraca</taxon>
        <taxon>Eucarida</taxon>
        <taxon>Decapoda</taxon>
        <taxon>Pleocyemata</taxon>
        <taxon>Brachyura</taxon>
        <taxon>Eubrachyura</taxon>
        <taxon>Portunoidea</taxon>
        <taxon>Portunidae</taxon>
        <taxon>Portuninae</taxon>
        <taxon>Portunus</taxon>
    </lineage>
</organism>
<evidence type="ECO:0000313" key="2">
    <source>
        <dbReference type="Proteomes" id="UP000324222"/>
    </source>
</evidence>
<keyword evidence="2" id="KW-1185">Reference proteome</keyword>
<reference evidence="1 2" key="1">
    <citation type="submission" date="2019-05" db="EMBL/GenBank/DDBJ databases">
        <title>Another draft genome of Portunus trituberculatus and its Hox gene families provides insights of decapod evolution.</title>
        <authorList>
            <person name="Jeong J.-H."/>
            <person name="Song I."/>
            <person name="Kim S."/>
            <person name="Choi T."/>
            <person name="Kim D."/>
            <person name="Ryu S."/>
            <person name="Kim W."/>
        </authorList>
    </citation>
    <scope>NUCLEOTIDE SEQUENCE [LARGE SCALE GENOMIC DNA]</scope>
    <source>
        <tissue evidence="1">Muscle</tissue>
    </source>
</reference>
<dbReference type="Proteomes" id="UP000324222">
    <property type="component" value="Unassembled WGS sequence"/>
</dbReference>
<evidence type="ECO:0000313" key="1">
    <source>
        <dbReference type="EMBL" id="MPC09828.1"/>
    </source>
</evidence>
<accession>A0A5B7CL65</accession>
<sequence length="73" mass="8224">MIKGRISIFSILIIISPGKETSMTVWEEYSRVRAKAPASTPSTTPRMVITSSRFSFTHDDTCNTTTMTRHVML</sequence>
<protein>
    <submittedName>
        <fullName evidence="1">Uncharacterized protein</fullName>
    </submittedName>
</protein>
<comment type="caution">
    <text evidence="1">The sequence shown here is derived from an EMBL/GenBank/DDBJ whole genome shotgun (WGS) entry which is preliminary data.</text>
</comment>
<name>A0A5B7CL65_PORTR</name>
<dbReference type="EMBL" id="VSRR010000088">
    <property type="protein sequence ID" value="MPC09828.1"/>
    <property type="molecule type" value="Genomic_DNA"/>
</dbReference>
<gene>
    <name evidence="1" type="ORF">E2C01_002447</name>
</gene>